<sequence length="441" mass="49317">MNNNNGLSLNSSNTFRFARLNNVIYVREGDNLIFTCSENPSDSMQLFWTTFEDEYNSCDSTSAKRVRKLFECKRKETNIDFILKVSRFSELAEAPHFLPGKPVLFIGRSTQPPWCSVNNVKLATIREDDRQMFAVINSKYQCFIIILASASDSLVNILPQTDKSDSPFGTTTNITLTSATIPITQTNSQLDEKSSWDNYRFLLLPGSLAFLTLVGMQIVVCTFWLPRSVKQYFRCCRRKTHRHEKLDESKNGRKGESNLITLSKPYKSAVLVNRSVGSACVQLAGRVTADRQMSDDIGTRSMTALLPSPCLPYSRQSLPNANNPNECSSRRNISAASSNQLICTNGELPGRMFPIDYKNSHSSDPKIPAASSSIFYMPDPIKSTLARYNPNLSVQSTVLIPYVPSLVQCDSRNLGKKPVPGSLETRTVFLQTAHANVEHHP</sequence>
<dbReference type="InterPro" id="IPR001799">
    <property type="entry name" value="Ephrin_RBD"/>
</dbReference>
<dbReference type="PROSITE" id="PS51551">
    <property type="entry name" value="EPHRIN_RBD_2"/>
    <property type="match status" value="1"/>
</dbReference>
<keyword evidence="2" id="KW-1133">Transmembrane helix</keyword>
<reference evidence="4" key="1">
    <citation type="submission" date="2019-05" db="EMBL/GenBank/DDBJ databases">
        <title>Annotation for the trematode Fasciolopsis buski.</title>
        <authorList>
            <person name="Choi Y.-J."/>
        </authorList>
    </citation>
    <scope>NUCLEOTIDE SEQUENCE</scope>
    <source>
        <strain evidence="4">HT</strain>
        <tissue evidence="4">Whole worm</tissue>
    </source>
</reference>
<feature type="transmembrane region" description="Helical" evidence="2">
    <location>
        <begin position="201"/>
        <end position="225"/>
    </location>
</feature>
<dbReference type="Proteomes" id="UP000728185">
    <property type="component" value="Unassembled WGS sequence"/>
</dbReference>
<dbReference type="EMBL" id="LUCM01002349">
    <property type="protein sequence ID" value="KAA0197496.1"/>
    <property type="molecule type" value="Genomic_DNA"/>
</dbReference>
<evidence type="ECO:0000313" key="5">
    <source>
        <dbReference type="Proteomes" id="UP000728185"/>
    </source>
</evidence>
<keyword evidence="2" id="KW-0472">Membrane</keyword>
<keyword evidence="5" id="KW-1185">Reference proteome</keyword>
<accession>A0A8E0S5G4</accession>
<dbReference type="Pfam" id="PF00812">
    <property type="entry name" value="Ephrin"/>
    <property type="match status" value="1"/>
</dbReference>
<dbReference type="AlphaFoldDB" id="A0A8E0S5G4"/>
<organism evidence="4 5">
    <name type="scientific">Fasciolopsis buskii</name>
    <dbReference type="NCBI Taxonomy" id="27845"/>
    <lineage>
        <taxon>Eukaryota</taxon>
        <taxon>Metazoa</taxon>
        <taxon>Spiralia</taxon>
        <taxon>Lophotrochozoa</taxon>
        <taxon>Platyhelminthes</taxon>
        <taxon>Trematoda</taxon>
        <taxon>Digenea</taxon>
        <taxon>Plagiorchiida</taxon>
        <taxon>Echinostomata</taxon>
        <taxon>Echinostomatoidea</taxon>
        <taxon>Fasciolidae</taxon>
        <taxon>Fasciolopsis</taxon>
    </lineage>
</organism>
<feature type="domain" description="Ephrin RBD" evidence="3">
    <location>
        <begin position="1"/>
        <end position="138"/>
    </location>
</feature>
<evidence type="ECO:0000256" key="2">
    <source>
        <dbReference type="SAM" id="Phobius"/>
    </source>
</evidence>
<comment type="similarity">
    <text evidence="1">Belongs to the ephrin family.</text>
</comment>
<dbReference type="OrthoDB" id="6231765at2759"/>
<evidence type="ECO:0000313" key="4">
    <source>
        <dbReference type="EMBL" id="KAA0197496.1"/>
    </source>
</evidence>
<evidence type="ECO:0000256" key="1">
    <source>
        <dbReference type="PROSITE-ProRule" id="PRU00884"/>
    </source>
</evidence>
<dbReference type="InterPro" id="IPR008972">
    <property type="entry name" value="Cupredoxin"/>
</dbReference>
<keyword evidence="2" id="KW-0812">Transmembrane</keyword>
<gene>
    <name evidence="4" type="ORF">FBUS_06466</name>
</gene>
<proteinExistence type="inferred from homology"/>
<name>A0A8E0S5G4_9TREM</name>
<evidence type="ECO:0000259" key="3">
    <source>
        <dbReference type="PROSITE" id="PS51551"/>
    </source>
</evidence>
<dbReference type="GO" id="GO:0016020">
    <property type="term" value="C:membrane"/>
    <property type="evidence" value="ECO:0007669"/>
    <property type="project" value="InterPro"/>
</dbReference>
<dbReference type="SUPFAM" id="SSF49503">
    <property type="entry name" value="Cupredoxins"/>
    <property type="match status" value="1"/>
</dbReference>
<comment type="caution">
    <text evidence="1">Lacks conserved residue(s) required for the propagation of feature annotation.</text>
</comment>
<protein>
    <recommendedName>
        <fullName evidence="3">Ephrin RBD domain-containing protein</fullName>
    </recommendedName>
</protein>
<dbReference type="Gene3D" id="2.60.40.420">
    <property type="entry name" value="Cupredoxins - blue copper proteins"/>
    <property type="match status" value="1"/>
</dbReference>
<comment type="caution">
    <text evidence="4">The sequence shown here is derived from an EMBL/GenBank/DDBJ whole genome shotgun (WGS) entry which is preliminary data.</text>
</comment>